<dbReference type="GO" id="GO:0016787">
    <property type="term" value="F:hydrolase activity"/>
    <property type="evidence" value="ECO:0007669"/>
    <property type="project" value="UniProtKB-KW"/>
</dbReference>
<accession>A0A917FBW9</accession>
<dbReference type="SMART" id="SM00849">
    <property type="entry name" value="Lactamase_B"/>
    <property type="match status" value="1"/>
</dbReference>
<comment type="caution">
    <text evidence="2">The sequence shown here is derived from an EMBL/GenBank/DDBJ whole genome shotgun (WGS) entry which is preliminary data.</text>
</comment>
<dbReference type="PANTHER" id="PTHR42663">
    <property type="entry name" value="HYDROLASE C777.06C-RELATED-RELATED"/>
    <property type="match status" value="1"/>
</dbReference>
<organism evidence="2 3">
    <name type="scientific">Terasakiella brassicae</name>
    <dbReference type="NCBI Taxonomy" id="1634917"/>
    <lineage>
        <taxon>Bacteria</taxon>
        <taxon>Pseudomonadati</taxon>
        <taxon>Pseudomonadota</taxon>
        <taxon>Alphaproteobacteria</taxon>
        <taxon>Rhodospirillales</taxon>
        <taxon>Terasakiellaceae</taxon>
        <taxon>Terasakiella</taxon>
    </lineage>
</organism>
<dbReference type="RefSeq" id="WP_188664056.1">
    <property type="nucleotide sequence ID" value="NZ_BMHV01000011.1"/>
</dbReference>
<reference evidence="2" key="2">
    <citation type="submission" date="2020-09" db="EMBL/GenBank/DDBJ databases">
        <authorList>
            <person name="Sun Q."/>
            <person name="Zhou Y."/>
        </authorList>
    </citation>
    <scope>NUCLEOTIDE SEQUENCE</scope>
    <source>
        <strain evidence="2">CGMCC 1.15254</strain>
    </source>
</reference>
<keyword evidence="3" id="KW-1185">Reference proteome</keyword>
<dbReference type="PANTHER" id="PTHR42663:SF6">
    <property type="entry name" value="HYDROLASE C777.06C-RELATED"/>
    <property type="match status" value="1"/>
</dbReference>
<name>A0A917FBW9_9PROT</name>
<dbReference type="Proteomes" id="UP000632498">
    <property type="component" value="Unassembled WGS sequence"/>
</dbReference>
<feature type="domain" description="Metallo-beta-lactamase" evidence="1">
    <location>
        <begin position="34"/>
        <end position="228"/>
    </location>
</feature>
<dbReference type="AlphaFoldDB" id="A0A917FBW9"/>
<proteinExistence type="predicted"/>
<dbReference type="InterPro" id="IPR001279">
    <property type="entry name" value="Metallo-B-lactamas"/>
</dbReference>
<evidence type="ECO:0000259" key="1">
    <source>
        <dbReference type="SMART" id="SM00849"/>
    </source>
</evidence>
<keyword evidence="2" id="KW-0378">Hydrolase</keyword>
<evidence type="ECO:0000313" key="3">
    <source>
        <dbReference type="Proteomes" id="UP000632498"/>
    </source>
</evidence>
<dbReference type="InterPro" id="IPR036866">
    <property type="entry name" value="RibonucZ/Hydroxyglut_hydro"/>
</dbReference>
<sequence>MRVTILGCGPSGGVPGIGPYWGKCDPDNPKNRRLRPSIFVENESLSLLVDTSPDLRQQLLNKDYTRIDGVLYTHGHADHLHGIDDLRSVNRTQNEALDIYLNLETLDHIQQRFGYVLEPLAPGADVFYKPVLKPHLVESGVAFEVNGQSIMPIVQDHGYCETIGYRIGDFAYSTDVVNMPPESFDLLRGIKVWVIGTLVDAPHPTHADVEKAVRWVKDIAPEKAFLTHLGSGLDYNALSETLPKHIQPCFDGLVIDV</sequence>
<reference evidence="2" key="1">
    <citation type="journal article" date="2014" name="Int. J. Syst. Evol. Microbiol.">
        <title>Complete genome sequence of Corynebacterium casei LMG S-19264T (=DSM 44701T), isolated from a smear-ripened cheese.</title>
        <authorList>
            <consortium name="US DOE Joint Genome Institute (JGI-PGF)"/>
            <person name="Walter F."/>
            <person name="Albersmeier A."/>
            <person name="Kalinowski J."/>
            <person name="Ruckert C."/>
        </authorList>
    </citation>
    <scope>NUCLEOTIDE SEQUENCE</scope>
    <source>
        <strain evidence="2">CGMCC 1.15254</strain>
    </source>
</reference>
<gene>
    <name evidence="2" type="ORF">GCM10011332_18110</name>
</gene>
<dbReference type="Pfam" id="PF12706">
    <property type="entry name" value="Lactamase_B_2"/>
    <property type="match status" value="1"/>
</dbReference>
<dbReference type="EMBL" id="BMHV01000011">
    <property type="protein sequence ID" value="GGF64391.1"/>
    <property type="molecule type" value="Genomic_DNA"/>
</dbReference>
<dbReference type="Gene3D" id="3.60.15.10">
    <property type="entry name" value="Ribonuclease Z/Hydroxyacylglutathione hydrolase-like"/>
    <property type="match status" value="1"/>
</dbReference>
<dbReference type="SUPFAM" id="SSF56281">
    <property type="entry name" value="Metallo-hydrolase/oxidoreductase"/>
    <property type="match status" value="1"/>
</dbReference>
<dbReference type="CDD" id="cd16279">
    <property type="entry name" value="metallo-hydrolase-like_MBL-fold"/>
    <property type="match status" value="1"/>
</dbReference>
<protein>
    <submittedName>
        <fullName evidence="2">Metal-dependent hydrolase</fullName>
    </submittedName>
</protein>
<evidence type="ECO:0000313" key="2">
    <source>
        <dbReference type="EMBL" id="GGF64391.1"/>
    </source>
</evidence>